<evidence type="ECO:0000256" key="13">
    <source>
        <dbReference type="ARBA" id="ARBA00023121"/>
    </source>
</evidence>
<protein>
    <recommendedName>
        <fullName evidence="4">Maternal embryonic leucine zipper kinase</fullName>
        <ecNumber evidence="3">2.7.11.1</ecNumber>
    </recommendedName>
</protein>
<keyword evidence="5" id="KW-1003">Cell membrane</keyword>
<feature type="domain" description="KA1" evidence="21">
    <location>
        <begin position="625"/>
        <end position="674"/>
    </location>
</feature>
<comment type="subcellular location">
    <subcellularLocation>
        <location evidence="1">Cell membrane</location>
        <topology evidence="1">Peripheral membrane protein</topology>
    </subcellularLocation>
</comment>
<dbReference type="AlphaFoldDB" id="A0A9Q0YIC5"/>
<dbReference type="InterPro" id="IPR034673">
    <property type="entry name" value="MELK"/>
</dbReference>
<comment type="similarity">
    <text evidence="2">Belongs to the protein kinase superfamily. CAMK Ser/Thr protein kinase family. SNF1 subfamily.</text>
</comment>
<keyword evidence="14" id="KW-0472">Membrane</keyword>
<dbReference type="GO" id="GO:0035556">
    <property type="term" value="P:intracellular signal transduction"/>
    <property type="evidence" value="ECO:0007669"/>
    <property type="project" value="TreeGrafter"/>
</dbReference>
<organism evidence="22 23">
    <name type="scientific">Holothuria leucospilota</name>
    <name type="common">Black long sea cucumber</name>
    <name type="synonym">Mertensiothuria leucospilota</name>
    <dbReference type="NCBI Taxonomy" id="206669"/>
    <lineage>
        <taxon>Eukaryota</taxon>
        <taxon>Metazoa</taxon>
        <taxon>Echinodermata</taxon>
        <taxon>Eleutherozoa</taxon>
        <taxon>Echinozoa</taxon>
        <taxon>Holothuroidea</taxon>
        <taxon>Aspidochirotacea</taxon>
        <taxon>Aspidochirotida</taxon>
        <taxon>Holothuriidae</taxon>
        <taxon>Holothuria</taxon>
    </lineage>
</organism>
<evidence type="ECO:0000256" key="17">
    <source>
        <dbReference type="ARBA" id="ARBA00048679"/>
    </source>
</evidence>
<reference evidence="22" key="1">
    <citation type="submission" date="2021-10" db="EMBL/GenBank/DDBJ databases">
        <title>Tropical sea cucumber genome reveals ecological adaptation and Cuvierian tubules defense mechanism.</title>
        <authorList>
            <person name="Chen T."/>
        </authorList>
    </citation>
    <scope>NUCLEOTIDE SEQUENCE</scope>
    <source>
        <strain evidence="22">Nanhai2018</strain>
        <tissue evidence="22">Muscle</tissue>
    </source>
</reference>
<feature type="compositionally biased region" description="Polar residues" evidence="19">
    <location>
        <begin position="472"/>
        <end position="484"/>
    </location>
</feature>
<keyword evidence="15" id="KW-0131">Cell cycle</keyword>
<evidence type="ECO:0000256" key="3">
    <source>
        <dbReference type="ARBA" id="ARBA00012513"/>
    </source>
</evidence>
<dbReference type="GO" id="GO:0006915">
    <property type="term" value="P:apoptotic process"/>
    <property type="evidence" value="ECO:0007669"/>
    <property type="project" value="UniProtKB-KW"/>
</dbReference>
<keyword evidence="8" id="KW-0808">Transferase</keyword>
<name>A0A9Q0YIC5_HOLLE</name>
<feature type="compositionally biased region" description="Polar residues" evidence="19">
    <location>
        <begin position="367"/>
        <end position="378"/>
    </location>
</feature>
<feature type="region of interest" description="Disordered" evidence="19">
    <location>
        <begin position="343"/>
        <end position="378"/>
    </location>
</feature>
<dbReference type="GO" id="GO:0008289">
    <property type="term" value="F:lipid binding"/>
    <property type="evidence" value="ECO:0007669"/>
    <property type="project" value="UniProtKB-KW"/>
</dbReference>
<comment type="caution">
    <text evidence="22">The sequence shown here is derived from an EMBL/GenBank/DDBJ whole genome shotgun (WGS) entry which is preliminary data.</text>
</comment>
<comment type="catalytic activity">
    <reaction evidence="16">
        <text>L-threonyl-[protein] + ATP = O-phospho-L-threonyl-[protein] + ADP + H(+)</text>
        <dbReference type="Rhea" id="RHEA:46608"/>
        <dbReference type="Rhea" id="RHEA-COMP:11060"/>
        <dbReference type="Rhea" id="RHEA-COMP:11605"/>
        <dbReference type="ChEBI" id="CHEBI:15378"/>
        <dbReference type="ChEBI" id="CHEBI:30013"/>
        <dbReference type="ChEBI" id="CHEBI:30616"/>
        <dbReference type="ChEBI" id="CHEBI:61977"/>
        <dbReference type="ChEBI" id="CHEBI:456216"/>
        <dbReference type="EC" id="2.7.11.1"/>
    </reaction>
</comment>
<proteinExistence type="inferred from homology"/>
<evidence type="ECO:0000256" key="10">
    <source>
        <dbReference type="ARBA" id="ARBA00022741"/>
    </source>
</evidence>
<dbReference type="FunFam" id="1.10.510.10:FF:000901">
    <property type="entry name" value="Maternal embryonic leucine zipper kinase"/>
    <property type="match status" value="1"/>
</dbReference>
<dbReference type="InterPro" id="IPR028375">
    <property type="entry name" value="KA1/Ssp2_C"/>
</dbReference>
<comment type="catalytic activity">
    <reaction evidence="17">
        <text>L-seryl-[protein] + ATP = O-phospho-L-seryl-[protein] + ADP + H(+)</text>
        <dbReference type="Rhea" id="RHEA:17989"/>
        <dbReference type="Rhea" id="RHEA-COMP:9863"/>
        <dbReference type="Rhea" id="RHEA-COMP:11604"/>
        <dbReference type="ChEBI" id="CHEBI:15378"/>
        <dbReference type="ChEBI" id="CHEBI:29999"/>
        <dbReference type="ChEBI" id="CHEBI:30616"/>
        <dbReference type="ChEBI" id="CHEBI:83421"/>
        <dbReference type="ChEBI" id="CHEBI:456216"/>
        <dbReference type="EC" id="2.7.11.1"/>
    </reaction>
</comment>
<dbReference type="InterPro" id="IPR008271">
    <property type="entry name" value="Ser/Thr_kinase_AS"/>
</dbReference>
<dbReference type="SMART" id="SM00220">
    <property type="entry name" value="S_TKc"/>
    <property type="match status" value="1"/>
</dbReference>
<dbReference type="PROSITE" id="PS50032">
    <property type="entry name" value="KA1"/>
    <property type="match status" value="1"/>
</dbReference>
<dbReference type="PROSITE" id="PS00108">
    <property type="entry name" value="PROTEIN_KINASE_ST"/>
    <property type="match status" value="1"/>
</dbReference>
<evidence type="ECO:0000256" key="9">
    <source>
        <dbReference type="ARBA" id="ARBA00022703"/>
    </source>
</evidence>
<dbReference type="CDD" id="cd12198">
    <property type="entry name" value="MELK_C"/>
    <property type="match status" value="1"/>
</dbReference>
<accession>A0A9Q0YIC5</accession>
<feature type="compositionally biased region" description="Polar residues" evidence="19">
    <location>
        <begin position="421"/>
        <end position="441"/>
    </location>
</feature>
<dbReference type="InterPro" id="IPR017441">
    <property type="entry name" value="Protein_kinase_ATP_BS"/>
</dbReference>
<keyword evidence="23" id="KW-1185">Reference proteome</keyword>
<dbReference type="PROSITE" id="PS50011">
    <property type="entry name" value="PROTEIN_KINASE_DOM"/>
    <property type="match status" value="1"/>
</dbReference>
<feature type="binding site" evidence="18">
    <location>
        <position position="41"/>
    </location>
    <ligand>
        <name>ATP</name>
        <dbReference type="ChEBI" id="CHEBI:30616"/>
    </ligand>
</feature>
<gene>
    <name evidence="22" type="ORF">HOLleu_38177</name>
</gene>
<evidence type="ECO:0000313" key="22">
    <source>
        <dbReference type="EMBL" id="KAJ8023095.1"/>
    </source>
</evidence>
<dbReference type="Pfam" id="PF02149">
    <property type="entry name" value="KA1"/>
    <property type="match status" value="1"/>
</dbReference>
<keyword evidence="6" id="KW-0723">Serine/threonine-protein kinase</keyword>
<dbReference type="PANTHER" id="PTHR24346:SF30">
    <property type="entry name" value="MATERNAL EMBRYONIC LEUCINE ZIPPER KINASE"/>
    <property type="match status" value="1"/>
</dbReference>
<feature type="region of interest" description="Disordered" evidence="19">
    <location>
        <begin position="391"/>
        <end position="490"/>
    </location>
</feature>
<keyword evidence="12 18" id="KW-0067">ATP-binding</keyword>
<dbReference type="InterPro" id="IPR000719">
    <property type="entry name" value="Prot_kinase_dom"/>
</dbReference>
<dbReference type="GO" id="GO:0005886">
    <property type="term" value="C:plasma membrane"/>
    <property type="evidence" value="ECO:0007669"/>
    <property type="project" value="UniProtKB-SubCell"/>
</dbReference>
<dbReference type="Proteomes" id="UP001152320">
    <property type="component" value="Chromosome 20"/>
</dbReference>
<evidence type="ECO:0000256" key="8">
    <source>
        <dbReference type="ARBA" id="ARBA00022679"/>
    </source>
</evidence>
<dbReference type="SUPFAM" id="SSF103243">
    <property type="entry name" value="KA1-like"/>
    <property type="match status" value="1"/>
</dbReference>
<dbReference type="Gene3D" id="3.30.310.80">
    <property type="entry name" value="Kinase associated domain 1, KA1"/>
    <property type="match status" value="1"/>
</dbReference>
<dbReference type="PANTHER" id="PTHR24346">
    <property type="entry name" value="MAP/MICROTUBULE AFFINITY-REGULATING KINASE"/>
    <property type="match status" value="1"/>
</dbReference>
<sequence>MTSDYDEVTQRYRLQETVGSGGFAKVKLATHILTGEKVAIKIMDKRALGDDLPRVQTEIKAMKELVHQHICTLYEVIETSNKIFMVLEYCPGGELFDYIVAKDRLKEDEARMFFRQIVSAVAYIHHKGYAHRDLKPENLLLDEDQSLKLIDFGLAAKPKGGMKEQLETCCGSPAYAAPELVSGKTYIGSEADIWSMGVLLYALLCGFLPFDDENVAHLYKKIQKGEYEEPRWLTPGSRQLLKQMLQVNPKKRITMKELLKNPWLLQGFDVPIDWESKCEKEQLNADCVTEMAVFNNVSRKEMASKIKKWEYDETTTIYFLLLANKYNGRTLRLPLRTKPLTEKNGKLIDEPGGETFTPKNRDHLRVAQTTSSPFTFSSMEDGLEDIESYSLSARQDSPRLQRRARGGSQRAPRPVSECIYSDQNSTSYANNESRNRNSTNKENYRDDAVFVRPTGYPFKTPTNKYKTKGGHTKSSSVKGPSSKQPVVPTLSLPVPYNATPASAGREHLSASLDFADIKKAVSMEDSLDRVIMEGELQKTRFGGSAKKIFGSFEKGLDKMMDLLSPRKRSESGHIQPRKIKALYNVSTTSSLGAETVLERLKEAIYETSIDKIKQKGYLLRCKKMDARGRTKVSFDLEVCMLPKMDLVGISRKRLKGDTWEYKRLCQEILDKAKI</sequence>
<keyword evidence="7" id="KW-0597">Phosphoprotein</keyword>
<dbReference type="GO" id="GO:0004674">
    <property type="term" value="F:protein serine/threonine kinase activity"/>
    <property type="evidence" value="ECO:0007669"/>
    <property type="project" value="UniProtKB-KW"/>
</dbReference>
<evidence type="ECO:0000256" key="19">
    <source>
        <dbReference type="SAM" id="MobiDB-lite"/>
    </source>
</evidence>
<dbReference type="Pfam" id="PF21594">
    <property type="entry name" value="UBA_MELK"/>
    <property type="match status" value="1"/>
</dbReference>
<evidence type="ECO:0000256" key="18">
    <source>
        <dbReference type="PROSITE-ProRule" id="PRU10141"/>
    </source>
</evidence>
<keyword evidence="10 18" id="KW-0547">Nucleotide-binding</keyword>
<evidence type="ECO:0000256" key="14">
    <source>
        <dbReference type="ARBA" id="ARBA00023136"/>
    </source>
</evidence>
<dbReference type="FunFam" id="3.30.310.80:FF:000011">
    <property type="entry name" value="Non-specific serine/threonine protein kinase"/>
    <property type="match status" value="1"/>
</dbReference>
<keyword evidence="11 22" id="KW-0418">Kinase</keyword>
<feature type="domain" description="Protein kinase" evidence="20">
    <location>
        <begin position="12"/>
        <end position="264"/>
    </location>
</feature>
<dbReference type="SUPFAM" id="SSF56112">
    <property type="entry name" value="Protein kinase-like (PK-like)"/>
    <property type="match status" value="1"/>
</dbReference>
<evidence type="ECO:0000256" key="12">
    <source>
        <dbReference type="ARBA" id="ARBA00022840"/>
    </source>
</evidence>
<evidence type="ECO:0000256" key="5">
    <source>
        <dbReference type="ARBA" id="ARBA00022475"/>
    </source>
</evidence>
<dbReference type="InterPro" id="IPR011009">
    <property type="entry name" value="Kinase-like_dom_sf"/>
</dbReference>
<evidence type="ECO:0000256" key="2">
    <source>
        <dbReference type="ARBA" id="ARBA00006234"/>
    </source>
</evidence>
<dbReference type="EC" id="2.7.11.1" evidence="3"/>
<dbReference type="GO" id="GO:0005524">
    <property type="term" value="F:ATP binding"/>
    <property type="evidence" value="ECO:0007669"/>
    <property type="project" value="UniProtKB-UniRule"/>
</dbReference>
<dbReference type="CDD" id="cd14341">
    <property type="entry name" value="UBA_MELK"/>
    <property type="match status" value="1"/>
</dbReference>
<evidence type="ECO:0000256" key="11">
    <source>
        <dbReference type="ARBA" id="ARBA00022777"/>
    </source>
</evidence>
<dbReference type="InterPro" id="IPR048637">
    <property type="entry name" value="MELK_UBA"/>
</dbReference>
<dbReference type="CDD" id="cd14078">
    <property type="entry name" value="STKc_MELK"/>
    <property type="match status" value="1"/>
</dbReference>
<evidence type="ECO:0000256" key="6">
    <source>
        <dbReference type="ARBA" id="ARBA00022527"/>
    </source>
</evidence>
<keyword evidence="13" id="KW-0446">Lipid-binding</keyword>
<dbReference type="Pfam" id="PF00069">
    <property type="entry name" value="Pkinase"/>
    <property type="match status" value="1"/>
</dbReference>
<dbReference type="GO" id="GO:0005737">
    <property type="term" value="C:cytoplasm"/>
    <property type="evidence" value="ECO:0007669"/>
    <property type="project" value="TreeGrafter"/>
</dbReference>
<evidence type="ECO:0000256" key="7">
    <source>
        <dbReference type="ARBA" id="ARBA00022553"/>
    </source>
</evidence>
<evidence type="ECO:0000259" key="20">
    <source>
        <dbReference type="PROSITE" id="PS50011"/>
    </source>
</evidence>
<dbReference type="InterPro" id="IPR001772">
    <property type="entry name" value="KA1_dom"/>
</dbReference>
<evidence type="ECO:0000256" key="16">
    <source>
        <dbReference type="ARBA" id="ARBA00047899"/>
    </source>
</evidence>
<dbReference type="FunFam" id="3.30.200.20:FF:000003">
    <property type="entry name" value="Non-specific serine/threonine protein kinase"/>
    <property type="match status" value="1"/>
</dbReference>
<dbReference type="EMBL" id="JAIZAY010000020">
    <property type="protein sequence ID" value="KAJ8023095.1"/>
    <property type="molecule type" value="Genomic_DNA"/>
</dbReference>
<evidence type="ECO:0000256" key="1">
    <source>
        <dbReference type="ARBA" id="ARBA00004202"/>
    </source>
</evidence>
<dbReference type="Gene3D" id="1.10.510.10">
    <property type="entry name" value="Transferase(Phosphotransferase) domain 1"/>
    <property type="match status" value="1"/>
</dbReference>
<evidence type="ECO:0000256" key="4">
    <source>
        <dbReference type="ARBA" id="ARBA00017168"/>
    </source>
</evidence>
<dbReference type="PROSITE" id="PS00107">
    <property type="entry name" value="PROTEIN_KINASE_ATP"/>
    <property type="match status" value="1"/>
</dbReference>
<evidence type="ECO:0000256" key="15">
    <source>
        <dbReference type="ARBA" id="ARBA00023306"/>
    </source>
</evidence>
<dbReference type="OrthoDB" id="193931at2759"/>
<evidence type="ECO:0000313" key="23">
    <source>
        <dbReference type="Proteomes" id="UP001152320"/>
    </source>
</evidence>
<evidence type="ECO:0000259" key="21">
    <source>
        <dbReference type="PROSITE" id="PS50032"/>
    </source>
</evidence>
<keyword evidence="9" id="KW-0053">Apoptosis</keyword>